<dbReference type="Gene3D" id="3.10.350.10">
    <property type="entry name" value="LysM domain"/>
    <property type="match status" value="1"/>
</dbReference>
<dbReference type="Proteomes" id="UP000013167">
    <property type="component" value="Unassembled WGS sequence"/>
</dbReference>
<evidence type="ECO:0000313" key="3">
    <source>
        <dbReference type="EMBL" id="CCH71446.1"/>
    </source>
</evidence>
<dbReference type="CDD" id="cd00118">
    <property type="entry name" value="LysM"/>
    <property type="match status" value="1"/>
</dbReference>
<reference evidence="3 4" key="1">
    <citation type="journal article" date="2013" name="ISME J.">
        <title>A metabolic model for members of the genus Tetrasphaera involved in enhanced biological phosphorus removal.</title>
        <authorList>
            <person name="Kristiansen R."/>
            <person name="Nguyen H.T.T."/>
            <person name="Saunders A.M."/>
            <person name="Nielsen J.L."/>
            <person name="Wimmer R."/>
            <person name="Le V.Q."/>
            <person name="McIlroy S.J."/>
            <person name="Petrovski S."/>
            <person name="Seviour R.J."/>
            <person name="Calteau A."/>
            <person name="Nielsen K.L."/>
            <person name="Nielsen P.H."/>
        </authorList>
    </citation>
    <scope>NUCLEOTIDE SEQUENCE [LARGE SCALE GENOMIC DNA]</scope>
    <source>
        <strain evidence="3 4">Lp2</strain>
    </source>
</reference>
<name>N0E5N2_9MICO</name>
<dbReference type="InterPro" id="IPR036779">
    <property type="entry name" value="LysM_dom_sf"/>
</dbReference>
<keyword evidence="1" id="KW-0472">Membrane</keyword>
<dbReference type="Pfam" id="PF01476">
    <property type="entry name" value="LysM"/>
    <property type="match status" value="1"/>
</dbReference>
<dbReference type="RefSeq" id="WP_010851273.1">
    <property type="nucleotide sequence ID" value="NZ_HF570956.1"/>
</dbReference>
<feature type="domain" description="LysM" evidence="2">
    <location>
        <begin position="74"/>
        <end position="123"/>
    </location>
</feature>
<dbReference type="HOGENOM" id="CLU_1980528_0_0_11"/>
<dbReference type="PROSITE" id="PS51782">
    <property type="entry name" value="LYSM"/>
    <property type="match status" value="1"/>
</dbReference>
<keyword evidence="1" id="KW-1133">Transmembrane helix</keyword>
<gene>
    <name evidence="3" type="ORF">BN10_930020</name>
</gene>
<dbReference type="InterPro" id="IPR018392">
    <property type="entry name" value="LysM"/>
</dbReference>
<dbReference type="AlphaFoldDB" id="N0E5N2"/>
<sequence>MSALTWDEVGVVESTPRRHLTLVPTGDGVAAGGLQLTRRGRLAITLVVLALAVIAAVVGVNRAFAAPAPAAPLATVTVASGDTLSTIAAREMPGLPIREAVQRLQIANNLNSAAISAGASIVIPSY</sequence>
<protein>
    <recommendedName>
        <fullName evidence="2">LysM domain-containing protein</fullName>
    </recommendedName>
</protein>
<accession>N0E5N2</accession>
<organism evidence="3 4">
    <name type="scientific">Phycicoccus elongatus Lp2</name>
    <dbReference type="NCBI Taxonomy" id="1193181"/>
    <lineage>
        <taxon>Bacteria</taxon>
        <taxon>Bacillati</taxon>
        <taxon>Actinomycetota</taxon>
        <taxon>Actinomycetes</taxon>
        <taxon>Micrococcales</taxon>
        <taxon>Intrasporangiaceae</taxon>
        <taxon>Phycicoccus</taxon>
    </lineage>
</organism>
<keyword evidence="4" id="KW-1185">Reference proteome</keyword>
<dbReference type="eggNOG" id="COG1388">
    <property type="taxonomic scope" value="Bacteria"/>
</dbReference>
<comment type="caution">
    <text evidence="3">The sequence shown here is derived from an EMBL/GenBank/DDBJ whole genome shotgun (WGS) entry which is preliminary data.</text>
</comment>
<dbReference type="OrthoDB" id="4869632at2"/>
<evidence type="ECO:0000259" key="2">
    <source>
        <dbReference type="PROSITE" id="PS51782"/>
    </source>
</evidence>
<evidence type="ECO:0000313" key="4">
    <source>
        <dbReference type="Proteomes" id="UP000013167"/>
    </source>
</evidence>
<keyword evidence="1" id="KW-0812">Transmembrane</keyword>
<feature type="transmembrane region" description="Helical" evidence="1">
    <location>
        <begin position="42"/>
        <end position="60"/>
    </location>
</feature>
<dbReference type="EMBL" id="CAIZ01000167">
    <property type="protein sequence ID" value="CCH71446.1"/>
    <property type="molecule type" value="Genomic_DNA"/>
</dbReference>
<evidence type="ECO:0000256" key="1">
    <source>
        <dbReference type="SAM" id="Phobius"/>
    </source>
</evidence>
<dbReference type="STRING" id="1193181.BN10_930020"/>
<dbReference type="SMART" id="SM00257">
    <property type="entry name" value="LysM"/>
    <property type="match status" value="1"/>
</dbReference>
<proteinExistence type="predicted"/>